<dbReference type="Proteomes" id="UP000314982">
    <property type="component" value="Unassembled WGS sequence"/>
</dbReference>
<evidence type="ECO:0000313" key="2">
    <source>
        <dbReference type="Proteomes" id="UP000314982"/>
    </source>
</evidence>
<keyword evidence="2" id="KW-1185">Reference proteome</keyword>
<name>A0A4W5M1D3_9TELE</name>
<accession>A0A4W5M1D3</accession>
<sequence>MGCGFTARQPVLVYHAPNSSSTLDRSIPKRGLLQGSTEVAFLKSKDVKDPKTIKQMLAHWEFVVKDLEALYYQSMYRAMKKRIRATLVKTNC</sequence>
<dbReference type="STRING" id="62062.ENSHHUP00000032137"/>
<reference evidence="1" key="2">
    <citation type="submission" date="2025-08" db="UniProtKB">
        <authorList>
            <consortium name="Ensembl"/>
        </authorList>
    </citation>
    <scope>IDENTIFICATION</scope>
</reference>
<proteinExistence type="predicted"/>
<dbReference type="AlphaFoldDB" id="A0A4W5M1D3"/>
<reference evidence="2" key="1">
    <citation type="submission" date="2018-06" db="EMBL/GenBank/DDBJ databases">
        <title>Genome assembly of Danube salmon.</title>
        <authorList>
            <person name="Macqueen D.J."/>
            <person name="Gundappa M.K."/>
        </authorList>
    </citation>
    <scope>NUCLEOTIDE SEQUENCE [LARGE SCALE GENOMIC DNA]</scope>
</reference>
<dbReference type="Ensembl" id="ENSHHUT00000033453.1">
    <property type="protein sequence ID" value="ENSHHUP00000032137.1"/>
    <property type="gene ID" value="ENSHHUG00000020397.1"/>
</dbReference>
<evidence type="ECO:0000313" key="1">
    <source>
        <dbReference type="Ensembl" id="ENSHHUP00000032137.1"/>
    </source>
</evidence>
<reference evidence="1" key="3">
    <citation type="submission" date="2025-09" db="UniProtKB">
        <authorList>
            <consortium name="Ensembl"/>
        </authorList>
    </citation>
    <scope>IDENTIFICATION</scope>
</reference>
<organism evidence="1 2">
    <name type="scientific">Hucho hucho</name>
    <name type="common">huchen</name>
    <dbReference type="NCBI Taxonomy" id="62062"/>
    <lineage>
        <taxon>Eukaryota</taxon>
        <taxon>Metazoa</taxon>
        <taxon>Chordata</taxon>
        <taxon>Craniata</taxon>
        <taxon>Vertebrata</taxon>
        <taxon>Euteleostomi</taxon>
        <taxon>Actinopterygii</taxon>
        <taxon>Neopterygii</taxon>
        <taxon>Teleostei</taxon>
        <taxon>Protacanthopterygii</taxon>
        <taxon>Salmoniformes</taxon>
        <taxon>Salmonidae</taxon>
        <taxon>Salmoninae</taxon>
        <taxon>Hucho</taxon>
    </lineage>
</organism>
<protein>
    <submittedName>
        <fullName evidence="1">Uncharacterized protein</fullName>
    </submittedName>
</protein>